<evidence type="ECO:0000313" key="6">
    <source>
        <dbReference type="EMBL" id="NYJ10984.1"/>
    </source>
</evidence>
<reference evidence="6 7" key="1">
    <citation type="submission" date="2020-07" db="EMBL/GenBank/DDBJ databases">
        <title>Genomic Encyclopedia of Type Strains, Phase IV (KMG-V): Genome sequencing to study the core and pangenomes of soil and plant-associated prokaryotes.</title>
        <authorList>
            <person name="Whitman W."/>
        </authorList>
    </citation>
    <scope>NUCLEOTIDE SEQUENCE [LARGE SCALE GENOMIC DNA]</scope>
    <source>
        <strain evidence="6 7">SEMIA 4052</strain>
    </source>
</reference>
<dbReference type="Proteomes" id="UP000535276">
    <property type="component" value="Unassembled WGS sequence"/>
</dbReference>
<proteinExistence type="predicted"/>
<dbReference type="Pfam" id="PF00440">
    <property type="entry name" value="TetR_N"/>
    <property type="match status" value="1"/>
</dbReference>
<evidence type="ECO:0000259" key="5">
    <source>
        <dbReference type="PROSITE" id="PS50977"/>
    </source>
</evidence>
<keyword evidence="1" id="KW-0805">Transcription regulation</keyword>
<evidence type="ECO:0000256" key="4">
    <source>
        <dbReference type="PROSITE-ProRule" id="PRU00335"/>
    </source>
</evidence>
<dbReference type="SUPFAM" id="SSF46689">
    <property type="entry name" value="Homeodomain-like"/>
    <property type="match status" value="1"/>
</dbReference>
<evidence type="ECO:0000256" key="3">
    <source>
        <dbReference type="ARBA" id="ARBA00023163"/>
    </source>
</evidence>
<dbReference type="Gene3D" id="1.10.357.10">
    <property type="entry name" value="Tetracycline Repressor, domain 2"/>
    <property type="match status" value="1"/>
</dbReference>
<keyword evidence="3" id="KW-0804">Transcription</keyword>
<feature type="domain" description="HTH tetR-type" evidence="5">
    <location>
        <begin position="17"/>
        <end position="77"/>
    </location>
</feature>
<protein>
    <submittedName>
        <fullName evidence="6">TetR/AcrR family transcriptional repressor of nem operon</fullName>
    </submittedName>
</protein>
<dbReference type="AlphaFoldDB" id="A0A7Z0IXW2"/>
<dbReference type="GO" id="GO:0003677">
    <property type="term" value="F:DNA binding"/>
    <property type="evidence" value="ECO:0007669"/>
    <property type="project" value="UniProtKB-UniRule"/>
</dbReference>
<evidence type="ECO:0000256" key="1">
    <source>
        <dbReference type="ARBA" id="ARBA00023015"/>
    </source>
</evidence>
<dbReference type="PANTHER" id="PTHR47506:SF6">
    <property type="entry name" value="HTH-TYPE TRANSCRIPTIONAL REPRESSOR NEMR"/>
    <property type="match status" value="1"/>
</dbReference>
<dbReference type="PANTHER" id="PTHR47506">
    <property type="entry name" value="TRANSCRIPTIONAL REGULATORY PROTEIN"/>
    <property type="match status" value="1"/>
</dbReference>
<dbReference type="EMBL" id="JACBZV010000002">
    <property type="protein sequence ID" value="NYJ10984.1"/>
    <property type="molecule type" value="Genomic_DNA"/>
</dbReference>
<dbReference type="InterPro" id="IPR036271">
    <property type="entry name" value="Tet_transcr_reg_TetR-rel_C_sf"/>
</dbReference>
<name>A0A7Z0IXW2_RHILE</name>
<dbReference type="InterPro" id="IPR001647">
    <property type="entry name" value="HTH_TetR"/>
</dbReference>
<dbReference type="InterPro" id="IPR011075">
    <property type="entry name" value="TetR_C"/>
</dbReference>
<dbReference type="InterPro" id="IPR009057">
    <property type="entry name" value="Homeodomain-like_sf"/>
</dbReference>
<feature type="DNA-binding region" description="H-T-H motif" evidence="4">
    <location>
        <begin position="40"/>
        <end position="59"/>
    </location>
</feature>
<organism evidence="6 7">
    <name type="scientific">Rhizobium leguminosarum</name>
    <dbReference type="NCBI Taxonomy" id="384"/>
    <lineage>
        <taxon>Bacteria</taxon>
        <taxon>Pseudomonadati</taxon>
        <taxon>Pseudomonadota</taxon>
        <taxon>Alphaproteobacteria</taxon>
        <taxon>Hyphomicrobiales</taxon>
        <taxon>Rhizobiaceae</taxon>
        <taxon>Rhizobium/Agrobacterium group</taxon>
        <taxon>Rhizobium</taxon>
    </lineage>
</organism>
<dbReference type="Pfam" id="PF16925">
    <property type="entry name" value="TetR_C_13"/>
    <property type="match status" value="1"/>
</dbReference>
<evidence type="ECO:0000256" key="2">
    <source>
        <dbReference type="ARBA" id="ARBA00023125"/>
    </source>
</evidence>
<evidence type="ECO:0000313" key="7">
    <source>
        <dbReference type="Proteomes" id="UP000535276"/>
    </source>
</evidence>
<sequence length="211" mass="23847">MLAFEYVQLYLLSMPRPSLKEKIIAAGVNTLHERGFAAAGIREITTDAGVPQGCFTNHFKSKEAFAVTILDRYHENTQAIMDRTLRDESRAPAQRLRAYFDEITTWLEAAGWRYGCLVGNMSLEMPEHSEILREHLVDVCRSLTQSFASTVRAAQAAGEVRNDLDADDVATFLLASWEGAMMRMKVDRSPKPIEQFKRVLFATIVMNCDPR</sequence>
<comment type="caution">
    <text evidence="6">The sequence shown here is derived from an EMBL/GenBank/DDBJ whole genome shotgun (WGS) entry which is preliminary data.</text>
</comment>
<accession>A0A7Z0IXW2</accession>
<keyword evidence="2 4" id="KW-0238">DNA-binding</keyword>
<dbReference type="SUPFAM" id="SSF48498">
    <property type="entry name" value="Tetracyclin repressor-like, C-terminal domain"/>
    <property type="match status" value="1"/>
</dbReference>
<dbReference type="RefSeq" id="WP_246714123.1">
    <property type="nucleotide sequence ID" value="NZ_JACBZV010000002.1"/>
</dbReference>
<gene>
    <name evidence="6" type="ORF">GGI64_002031</name>
</gene>
<dbReference type="PROSITE" id="PS50977">
    <property type="entry name" value="HTH_TETR_2"/>
    <property type="match status" value="1"/>
</dbReference>